<feature type="region of interest" description="Disordered" evidence="1">
    <location>
        <begin position="1"/>
        <end position="30"/>
    </location>
</feature>
<proteinExistence type="predicted"/>
<name>A0AAV7N0J2_PLEWA</name>
<evidence type="ECO:0000256" key="1">
    <source>
        <dbReference type="SAM" id="MobiDB-lite"/>
    </source>
</evidence>
<dbReference type="Proteomes" id="UP001066276">
    <property type="component" value="Chromosome 9"/>
</dbReference>
<comment type="caution">
    <text evidence="2">The sequence shown here is derived from an EMBL/GenBank/DDBJ whole genome shotgun (WGS) entry which is preliminary data.</text>
</comment>
<keyword evidence="3" id="KW-1185">Reference proteome</keyword>
<gene>
    <name evidence="2" type="ORF">NDU88_003578</name>
</gene>
<dbReference type="EMBL" id="JANPWB010000013">
    <property type="protein sequence ID" value="KAJ1106175.1"/>
    <property type="molecule type" value="Genomic_DNA"/>
</dbReference>
<sequence>MGTSRGTTKRARGSNWSQSRMTKRARGSNWSQSRLFTANIFSNTQAPDVRTTCRGPAYATSLLDRGWNFERLSRSFLDLLHYWCDSALQTPLAWLLQ</sequence>
<reference evidence="2" key="1">
    <citation type="journal article" date="2022" name="bioRxiv">
        <title>Sequencing and chromosome-scale assembly of the giantPleurodeles waltlgenome.</title>
        <authorList>
            <person name="Brown T."/>
            <person name="Elewa A."/>
            <person name="Iarovenko S."/>
            <person name="Subramanian E."/>
            <person name="Araus A.J."/>
            <person name="Petzold A."/>
            <person name="Susuki M."/>
            <person name="Suzuki K.-i.T."/>
            <person name="Hayashi T."/>
            <person name="Toyoda A."/>
            <person name="Oliveira C."/>
            <person name="Osipova E."/>
            <person name="Leigh N.D."/>
            <person name="Simon A."/>
            <person name="Yun M.H."/>
        </authorList>
    </citation>
    <scope>NUCLEOTIDE SEQUENCE</scope>
    <source>
        <strain evidence="2">20211129_DDA</strain>
        <tissue evidence="2">Liver</tissue>
    </source>
</reference>
<evidence type="ECO:0000313" key="3">
    <source>
        <dbReference type="Proteomes" id="UP001066276"/>
    </source>
</evidence>
<organism evidence="2 3">
    <name type="scientific">Pleurodeles waltl</name>
    <name type="common">Iberian ribbed newt</name>
    <dbReference type="NCBI Taxonomy" id="8319"/>
    <lineage>
        <taxon>Eukaryota</taxon>
        <taxon>Metazoa</taxon>
        <taxon>Chordata</taxon>
        <taxon>Craniata</taxon>
        <taxon>Vertebrata</taxon>
        <taxon>Euteleostomi</taxon>
        <taxon>Amphibia</taxon>
        <taxon>Batrachia</taxon>
        <taxon>Caudata</taxon>
        <taxon>Salamandroidea</taxon>
        <taxon>Salamandridae</taxon>
        <taxon>Pleurodelinae</taxon>
        <taxon>Pleurodeles</taxon>
    </lineage>
</organism>
<accession>A0AAV7N0J2</accession>
<protein>
    <submittedName>
        <fullName evidence="2">Uncharacterized protein</fullName>
    </submittedName>
</protein>
<dbReference type="AlphaFoldDB" id="A0AAV7N0J2"/>
<evidence type="ECO:0000313" key="2">
    <source>
        <dbReference type="EMBL" id="KAJ1106175.1"/>
    </source>
</evidence>